<dbReference type="Pfam" id="PF01904">
    <property type="entry name" value="DUF72"/>
    <property type="match status" value="1"/>
</dbReference>
<keyword evidence="2" id="KW-1185">Reference proteome</keyword>
<dbReference type="HOGENOM" id="CLU_046519_0_0_9"/>
<evidence type="ECO:0000313" key="1">
    <source>
        <dbReference type="EMBL" id="EKU93009.1"/>
    </source>
</evidence>
<dbReference type="PANTHER" id="PTHR30348">
    <property type="entry name" value="UNCHARACTERIZED PROTEIN YECE"/>
    <property type="match status" value="1"/>
</dbReference>
<evidence type="ECO:0000313" key="2">
    <source>
        <dbReference type="Proteomes" id="UP000009875"/>
    </source>
</evidence>
<proteinExistence type="predicted"/>
<sequence length="280" mass="32472">MIEIALTGWSDHDLLTETQKQKLEDYAKHFPAVEMDTSFYAIPPEKNILSWIEKTPDRFRFFPKAYKAMTLHADYKEDFDSLEDLFKTFKETFNPMIARGKIHSFLFQFPPNFDCSKANVNYLRFVRQEMGQLPVAIEFRHPSWFEEGMADKTLEFLTDQNFINVVVDQPQTSSNSVPFVPQVTNQQSAIYRLHGRNYEGWSGESDEYWRDVRTLWNYSDQEIAEIGQTSQKLAQQADSVLVVFNNNSGGHAAKNAKSLQKYLGLEFDGLGPMQMDLDLF</sequence>
<comment type="caution">
    <text evidence="1">The sequence shown here is derived from an EMBL/GenBank/DDBJ whole genome shotgun (WGS) entry which is preliminary data.</text>
</comment>
<dbReference type="RefSeq" id="WP_003778982.1">
    <property type="nucleotide sequence ID" value="NZ_JH992961.1"/>
</dbReference>
<dbReference type="SUPFAM" id="SSF117396">
    <property type="entry name" value="TM1631-like"/>
    <property type="match status" value="1"/>
</dbReference>
<dbReference type="OrthoDB" id="9780310at2"/>
<name>K9E767_9LACT</name>
<dbReference type="InterPro" id="IPR036520">
    <property type="entry name" value="UPF0759_sf"/>
</dbReference>
<dbReference type="AlphaFoldDB" id="K9E767"/>
<dbReference type="InterPro" id="IPR002763">
    <property type="entry name" value="DUF72"/>
</dbReference>
<dbReference type="Proteomes" id="UP000009875">
    <property type="component" value="Unassembled WGS sequence"/>
</dbReference>
<protein>
    <recommendedName>
        <fullName evidence="3">DUF72 domain-containing protein</fullName>
    </recommendedName>
</protein>
<dbReference type="EMBL" id="AGXA01000029">
    <property type="protein sequence ID" value="EKU93009.1"/>
    <property type="molecule type" value="Genomic_DNA"/>
</dbReference>
<dbReference type="eggNOG" id="COG1801">
    <property type="taxonomic scope" value="Bacteria"/>
</dbReference>
<organism evidence="1 2">
    <name type="scientific">Alloiococcus otitis ATCC 51267</name>
    <dbReference type="NCBI Taxonomy" id="883081"/>
    <lineage>
        <taxon>Bacteria</taxon>
        <taxon>Bacillati</taxon>
        <taxon>Bacillota</taxon>
        <taxon>Bacilli</taxon>
        <taxon>Lactobacillales</taxon>
        <taxon>Carnobacteriaceae</taxon>
        <taxon>Alloiococcus</taxon>
    </lineage>
</organism>
<evidence type="ECO:0008006" key="3">
    <source>
        <dbReference type="Google" id="ProtNLM"/>
    </source>
</evidence>
<reference evidence="1 2" key="1">
    <citation type="submission" date="2012-09" db="EMBL/GenBank/DDBJ databases">
        <title>The Genome Sequence of Alloiococcus otitis ATCC 51267.</title>
        <authorList>
            <consortium name="The Broad Institute Genome Sequencing Platform"/>
            <person name="Earl A."/>
            <person name="Ward D."/>
            <person name="Feldgarden M."/>
            <person name="Gevers D."/>
            <person name="Huys G."/>
            <person name="Walker B."/>
            <person name="Young S.K."/>
            <person name="Zeng Q."/>
            <person name="Gargeya S."/>
            <person name="Fitzgerald M."/>
            <person name="Haas B."/>
            <person name="Abouelleil A."/>
            <person name="Alvarado L."/>
            <person name="Arachchi H.M."/>
            <person name="Berlin A.M."/>
            <person name="Chapman S.B."/>
            <person name="Goldberg J."/>
            <person name="Griggs A."/>
            <person name="Gujja S."/>
            <person name="Hansen M."/>
            <person name="Howarth C."/>
            <person name="Imamovic A."/>
            <person name="Larimer J."/>
            <person name="McCowen C."/>
            <person name="Montmayeur A."/>
            <person name="Murphy C."/>
            <person name="Neiman D."/>
            <person name="Pearson M."/>
            <person name="Priest M."/>
            <person name="Roberts A."/>
            <person name="Saif S."/>
            <person name="Shea T."/>
            <person name="Sisk P."/>
            <person name="Sykes S."/>
            <person name="Wortman J."/>
            <person name="Nusbaum C."/>
            <person name="Birren B."/>
        </authorList>
    </citation>
    <scope>NUCLEOTIDE SEQUENCE [LARGE SCALE GENOMIC DNA]</scope>
    <source>
        <strain evidence="1 2">ATCC 51267</strain>
    </source>
</reference>
<gene>
    <name evidence="1" type="ORF">HMPREF9698_01315</name>
</gene>
<accession>K9E767</accession>
<dbReference type="Gene3D" id="3.20.20.410">
    <property type="entry name" value="Protein of unknown function UPF0759"/>
    <property type="match status" value="1"/>
</dbReference>
<dbReference type="PANTHER" id="PTHR30348:SF13">
    <property type="entry name" value="UPF0759 PROTEIN YUNF"/>
    <property type="match status" value="1"/>
</dbReference>